<dbReference type="KEGG" id="cbw:RR42_s1741"/>
<dbReference type="AlphaFoldDB" id="A0A0C4YMP3"/>
<dbReference type="Proteomes" id="UP000031843">
    <property type="component" value="Chromosome secondary"/>
</dbReference>
<protein>
    <submittedName>
        <fullName evidence="2">Uncharacterized protein</fullName>
    </submittedName>
</protein>
<proteinExistence type="predicted"/>
<reference evidence="2 3" key="1">
    <citation type="journal article" date="2015" name="Genome Announc.">
        <title>Complete Genome Sequence of Cupriavidus basilensis 4G11, Isolated from the Oak Ridge Field Research Center Site.</title>
        <authorList>
            <person name="Ray J."/>
            <person name="Waters R.J."/>
            <person name="Skerker J.M."/>
            <person name="Kuehl J.V."/>
            <person name="Price M.N."/>
            <person name="Huang J."/>
            <person name="Chakraborty R."/>
            <person name="Arkin A.P."/>
            <person name="Deutschbauer A."/>
        </authorList>
    </citation>
    <scope>NUCLEOTIDE SEQUENCE [LARGE SCALE GENOMIC DNA]</scope>
    <source>
        <strain evidence="2">4G11</strain>
    </source>
</reference>
<gene>
    <name evidence="2" type="ORF">RR42_s1741</name>
</gene>
<evidence type="ECO:0000313" key="3">
    <source>
        <dbReference type="Proteomes" id="UP000031843"/>
    </source>
</evidence>
<accession>A0A0C4YMP3</accession>
<evidence type="ECO:0000256" key="1">
    <source>
        <dbReference type="SAM" id="MobiDB-lite"/>
    </source>
</evidence>
<keyword evidence="3" id="KW-1185">Reference proteome</keyword>
<sequence>MHGSHGLPGTQAGPGGLSWGPPCSTDFPVDLPTDLPSSSEPQAHE</sequence>
<evidence type="ECO:0000313" key="2">
    <source>
        <dbReference type="EMBL" id="AJG23329.1"/>
    </source>
</evidence>
<name>A0A0C4YMP3_9BURK</name>
<organism evidence="2 3">
    <name type="scientific">Cupriavidus basilensis</name>
    <dbReference type="NCBI Taxonomy" id="68895"/>
    <lineage>
        <taxon>Bacteria</taxon>
        <taxon>Pseudomonadati</taxon>
        <taxon>Pseudomonadota</taxon>
        <taxon>Betaproteobacteria</taxon>
        <taxon>Burkholderiales</taxon>
        <taxon>Burkholderiaceae</taxon>
        <taxon>Cupriavidus</taxon>
    </lineage>
</organism>
<feature type="region of interest" description="Disordered" evidence="1">
    <location>
        <begin position="1"/>
        <end position="45"/>
    </location>
</feature>
<feature type="compositionally biased region" description="Polar residues" evidence="1">
    <location>
        <begin position="35"/>
        <end position="45"/>
    </location>
</feature>
<dbReference type="EMBL" id="CP010537">
    <property type="protein sequence ID" value="AJG23329.1"/>
    <property type="molecule type" value="Genomic_DNA"/>
</dbReference>